<comment type="caution">
    <text evidence="11">The sequence shown here is derived from an EMBL/GenBank/DDBJ whole genome shotgun (WGS) entry which is preliminary data.</text>
</comment>
<reference evidence="11 12" key="1">
    <citation type="submission" date="2019-06" db="EMBL/GenBank/DDBJ databases">
        <title>Taxogenomics and systematics of the genus Pantoea.</title>
        <authorList>
            <person name="Tambong J.T."/>
        </authorList>
    </citation>
    <scope>NUCLEOTIDE SEQUENCE [LARGE SCALE GENOMIC DNA]</scope>
    <source>
        <strain evidence="11 12">LMG 24197</strain>
    </source>
</reference>
<dbReference type="EMBL" id="VHJB01000080">
    <property type="protein sequence ID" value="TPV31634.1"/>
    <property type="molecule type" value="Genomic_DNA"/>
</dbReference>
<evidence type="ECO:0000256" key="8">
    <source>
        <dbReference type="ARBA" id="ARBA00023136"/>
    </source>
</evidence>
<evidence type="ECO:0000256" key="2">
    <source>
        <dbReference type="ARBA" id="ARBA00007069"/>
    </source>
</evidence>
<feature type="transmembrane region" description="Helical" evidence="9">
    <location>
        <begin position="197"/>
        <end position="218"/>
    </location>
</feature>
<dbReference type="PANTHER" id="PTHR42929:SF1">
    <property type="entry name" value="INNER MEMBRANE ABC TRANSPORTER PERMEASE PROTEIN YDCU-RELATED"/>
    <property type="match status" value="1"/>
</dbReference>
<evidence type="ECO:0000256" key="6">
    <source>
        <dbReference type="ARBA" id="ARBA00022692"/>
    </source>
</evidence>
<dbReference type="CDD" id="cd06261">
    <property type="entry name" value="TM_PBP2"/>
    <property type="match status" value="1"/>
</dbReference>
<name>A0ABY2ZFX0_9GAMM</name>
<dbReference type="Pfam" id="PF00528">
    <property type="entry name" value="BPD_transp_1"/>
    <property type="match status" value="1"/>
</dbReference>
<feature type="domain" description="ABC transmembrane type-1" evidence="10">
    <location>
        <begin position="66"/>
        <end position="274"/>
    </location>
</feature>
<keyword evidence="12" id="KW-1185">Reference proteome</keyword>
<sequence length="289" mass="31382">MKMRNRNRLSWLLVLPAVAPVVLTLVLIVIMALAQSVGLFNFGAPAHFTLQYWQTILNDSQLWRATGYSLKIGVISAVLSVALALPLALWLRKPFPGSMLMGGLLKAPLMVHGLVAALLFINLISWQGFINLGLLKLGIISHPIRMQNDRWGTGVIILQVWKQLPYALLIITGSLRAIGDEIFNAARDLGAGRAARLLQIILPLSIKSVQVSLVLIFIGALGDFSFQVVAGPTSVFSLSQYMLRFPEISAQGWNLAAVVAVILMLAAFVGAVVLAALAKWLQQAGEQRS</sequence>
<dbReference type="InterPro" id="IPR035906">
    <property type="entry name" value="MetI-like_sf"/>
</dbReference>
<dbReference type="InterPro" id="IPR000515">
    <property type="entry name" value="MetI-like"/>
</dbReference>
<dbReference type="RefSeq" id="WP_008926322.1">
    <property type="nucleotide sequence ID" value="NZ_CP045720.1"/>
</dbReference>
<keyword evidence="8 9" id="KW-0472">Membrane</keyword>
<gene>
    <name evidence="11" type="ORF">FJW02_17525</name>
</gene>
<keyword evidence="6 9" id="KW-0812">Transmembrane</keyword>
<keyword evidence="3 9" id="KW-0813">Transport</keyword>
<evidence type="ECO:0000256" key="3">
    <source>
        <dbReference type="ARBA" id="ARBA00022448"/>
    </source>
</evidence>
<dbReference type="SUPFAM" id="SSF161098">
    <property type="entry name" value="MetI-like"/>
    <property type="match status" value="1"/>
</dbReference>
<protein>
    <submittedName>
        <fullName evidence="11">ABC transporter permease subunit</fullName>
    </submittedName>
</protein>
<organism evidence="11 12">
    <name type="scientific">Pantoea eucalypti</name>
    <dbReference type="NCBI Taxonomy" id="470933"/>
    <lineage>
        <taxon>Bacteria</taxon>
        <taxon>Pseudomonadati</taxon>
        <taxon>Pseudomonadota</taxon>
        <taxon>Gammaproteobacteria</taxon>
        <taxon>Enterobacterales</taxon>
        <taxon>Erwiniaceae</taxon>
        <taxon>Pantoea</taxon>
    </lineage>
</organism>
<feature type="transmembrane region" description="Helical" evidence="9">
    <location>
        <begin position="68"/>
        <end position="91"/>
    </location>
</feature>
<evidence type="ECO:0000256" key="7">
    <source>
        <dbReference type="ARBA" id="ARBA00022989"/>
    </source>
</evidence>
<feature type="transmembrane region" description="Helical" evidence="9">
    <location>
        <begin position="103"/>
        <end position="126"/>
    </location>
</feature>
<keyword evidence="7 9" id="KW-1133">Transmembrane helix</keyword>
<proteinExistence type="inferred from homology"/>
<dbReference type="PROSITE" id="PS50928">
    <property type="entry name" value="ABC_TM1"/>
    <property type="match status" value="1"/>
</dbReference>
<evidence type="ECO:0000256" key="4">
    <source>
        <dbReference type="ARBA" id="ARBA00022475"/>
    </source>
</evidence>
<dbReference type="PANTHER" id="PTHR42929">
    <property type="entry name" value="INNER MEMBRANE ABC TRANSPORTER PERMEASE PROTEIN YDCU-RELATED-RELATED"/>
    <property type="match status" value="1"/>
</dbReference>
<dbReference type="Proteomes" id="UP000315469">
    <property type="component" value="Unassembled WGS sequence"/>
</dbReference>
<evidence type="ECO:0000256" key="9">
    <source>
        <dbReference type="RuleBase" id="RU363032"/>
    </source>
</evidence>
<evidence type="ECO:0000313" key="11">
    <source>
        <dbReference type="EMBL" id="TPV31634.1"/>
    </source>
</evidence>
<keyword evidence="5" id="KW-0997">Cell inner membrane</keyword>
<feature type="transmembrane region" description="Helical" evidence="9">
    <location>
        <begin position="166"/>
        <end position="185"/>
    </location>
</feature>
<feature type="transmembrane region" description="Helical" evidence="9">
    <location>
        <begin position="255"/>
        <end position="278"/>
    </location>
</feature>
<accession>A0ABY2ZFX0</accession>
<evidence type="ECO:0000256" key="1">
    <source>
        <dbReference type="ARBA" id="ARBA00004429"/>
    </source>
</evidence>
<keyword evidence="4" id="KW-1003">Cell membrane</keyword>
<dbReference type="GeneID" id="90519468"/>
<evidence type="ECO:0000313" key="12">
    <source>
        <dbReference type="Proteomes" id="UP000315469"/>
    </source>
</evidence>
<comment type="similarity">
    <text evidence="2">Belongs to the binding-protein-dependent transport system permease family. CysTW subfamily.</text>
</comment>
<comment type="subcellular location">
    <subcellularLocation>
        <location evidence="1">Cell inner membrane</location>
        <topology evidence="1">Multi-pass membrane protein</topology>
    </subcellularLocation>
    <subcellularLocation>
        <location evidence="9">Cell membrane</location>
        <topology evidence="9">Multi-pass membrane protein</topology>
    </subcellularLocation>
</comment>
<evidence type="ECO:0000256" key="5">
    <source>
        <dbReference type="ARBA" id="ARBA00022519"/>
    </source>
</evidence>
<dbReference type="Gene3D" id="1.10.3720.10">
    <property type="entry name" value="MetI-like"/>
    <property type="match status" value="1"/>
</dbReference>
<evidence type="ECO:0000259" key="10">
    <source>
        <dbReference type="PROSITE" id="PS50928"/>
    </source>
</evidence>